<dbReference type="PANTHER" id="PTHR44051">
    <property type="entry name" value="GLUTATHIONE S-TRANSFERASE-RELATED"/>
    <property type="match status" value="1"/>
</dbReference>
<dbReference type="FunFam" id="3.40.30.10:FF:000039">
    <property type="entry name" value="Glutathione S-transferase domain"/>
    <property type="match status" value="1"/>
</dbReference>
<name>A0A1U7I654_9CYAN</name>
<dbReference type="RefSeq" id="WP_073596770.1">
    <property type="nucleotide sequence ID" value="NZ_MRCE01000046.1"/>
</dbReference>
<dbReference type="EMBL" id="MRCE01000046">
    <property type="protein sequence ID" value="OKH31803.1"/>
    <property type="molecule type" value="Genomic_DNA"/>
</dbReference>
<evidence type="ECO:0000256" key="2">
    <source>
        <dbReference type="ARBA" id="ARBA00022679"/>
    </source>
</evidence>
<comment type="caution">
    <text evidence="5">The sequence shown here is derived from an EMBL/GenBank/DDBJ whole genome shotgun (WGS) entry which is preliminary data.</text>
</comment>
<dbReference type="SUPFAM" id="SSF52833">
    <property type="entry name" value="Thioredoxin-like"/>
    <property type="match status" value="1"/>
</dbReference>
<dbReference type="SFLD" id="SFLDG01150">
    <property type="entry name" value="Main.1:_Beta-like"/>
    <property type="match status" value="1"/>
</dbReference>
<dbReference type="Gene3D" id="3.40.30.10">
    <property type="entry name" value="Glutaredoxin"/>
    <property type="match status" value="1"/>
</dbReference>
<sequence>MLKLYGGAFSRAAIVKWYLEELGVPYEFVLLDMKNGEHKQPEYLAINPIGKVPAIVDGDFQLWESGAILLYLAEKYGNLPSSPEYKATLTQWVLFANATLGTGVFVEANRDREMPRLMTALNTIWEKQPYLLGEEFTVADVAVGSLLAFIPMMLKEVDLSPYPAVLDYMKRVTERPAFQKSMQR</sequence>
<gene>
    <name evidence="5" type="ORF">NIES2119_27940</name>
</gene>
<dbReference type="InterPro" id="IPR040079">
    <property type="entry name" value="Glutathione_S-Trfase"/>
</dbReference>
<dbReference type="SUPFAM" id="SSF47616">
    <property type="entry name" value="GST C-terminal domain-like"/>
    <property type="match status" value="1"/>
</dbReference>
<feature type="domain" description="GST C-terminal" evidence="4">
    <location>
        <begin position="61"/>
        <end position="184"/>
    </location>
</feature>
<dbReference type="InterPro" id="IPR036249">
    <property type="entry name" value="Thioredoxin-like_sf"/>
</dbReference>
<evidence type="ECO:0000259" key="4">
    <source>
        <dbReference type="PROSITE" id="PS50405"/>
    </source>
</evidence>
<proteinExistence type="inferred from homology"/>
<feature type="domain" description="GST N-terminal" evidence="3">
    <location>
        <begin position="1"/>
        <end position="80"/>
    </location>
</feature>
<dbReference type="PROSITE" id="PS50404">
    <property type="entry name" value="GST_NTER"/>
    <property type="match status" value="1"/>
</dbReference>
<protein>
    <submittedName>
        <fullName evidence="5">Glutathione S-transferase</fullName>
    </submittedName>
</protein>
<keyword evidence="2 5" id="KW-0808">Transferase</keyword>
<organism evidence="5 6">
    <name type="scientific">[Phormidium ambiguum] IAM M-71</name>
    <dbReference type="NCBI Taxonomy" id="454136"/>
    <lineage>
        <taxon>Bacteria</taxon>
        <taxon>Bacillati</taxon>
        <taxon>Cyanobacteriota</taxon>
        <taxon>Cyanophyceae</taxon>
        <taxon>Oscillatoriophycideae</taxon>
        <taxon>Aerosakkonematales</taxon>
        <taxon>Aerosakkonemataceae</taxon>
        <taxon>Floridanema</taxon>
    </lineage>
</organism>
<evidence type="ECO:0000259" key="3">
    <source>
        <dbReference type="PROSITE" id="PS50404"/>
    </source>
</evidence>
<dbReference type="Pfam" id="PF02798">
    <property type="entry name" value="GST_N"/>
    <property type="match status" value="1"/>
</dbReference>
<dbReference type="OrthoDB" id="465590at2"/>
<dbReference type="SFLD" id="SFLDG00358">
    <property type="entry name" value="Main_(cytGST)"/>
    <property type="match status" value="1"/>
</dbReference>
<dbReference type="Pfam" id="PF14497">
    <property type="entry name" value="GST_C_3"/>
    <property type="match status" value="1"/>
</dbReference>
<dbReference type="SFLD" id="SFLDS00019">
    <property type="entry name" value="Glutathione_Transferase_(cytos"/>
    <property type="match status" value="1"/>
</dbReference>
<dbReference type="InterPro" id="IPR036282">
    <property type="entry name" value="Glutathione-S-Trfase_C_sf"/>
</dbReference>
<dbReference type="Proteomes" id="UP000185860">
    <property type="component" value="Unassembled WGS sequence"/>
</dbReference>
<accession>A0A1U7I654</accession>
<dbReference type="PANTHER" id="PTHR44051:SF8">
    <property type="entry name" value="GLUTATHIONE S-TRANSFERASE GSTA"/>
    <property type="match status" value="1"/>
</dbReference>
<dbReference type="STRING" id="454136.NIES2119_27940"/>
<reference evidence="5 6" key="1">
    <citation type="submission" date="2016-11" db="EMBL/GenBank/DDBJ databases">
        <title>Draft Genome Sequences of Nine Cyanobacterial Strains from Diverse Habitats.</title>
        <authorList>
            <person name="Zhu T."/>
            <person name="Hou S."/>
            <person name="Lu X."/>
            <person name="Hess W.R."/>
        </authorList>
    </citation>
    <scope>NUCLEOTIDE SEQUENCE [LARGE SCALE GENOMIC DNA]</scope>
    <source>
        <strain evidence="5 6">IAM M-71</strain>
    </source>
</reference>
<comment type="similarity">
    <text evidence="1">Belongs to the GST superfamily.</text>
</comment>
<evidence type="ECO:0000313" key="6">
    <source>
        <dbReference type="Proteomes" id="UP000185860"/>
    </source>
</evidence>
<dbReference type="InterPro" id="IPR010987">
    <property type="entry name" value="Glutathione-S-Trfase_C-like"/>
</dbReference>
<dbReference type="PROSITE" id="PS50405">
    <property type="entry name" value="GST_CTER"/>
    <property type="match status" value="1"/>
</dbReference>
<dbReference type="InterPro" id="IPR004045">
    <property type="entry name" value="Glutathione_S-Trfase_N"/>
</dbReference>
<evidence type="ECO:0000313" key="5">
    <source>
        <dbReference type="EMBL" id="OKH31803.1"/>
    </source>
</evidence>
<dbReference type="Gene3D" id="1.20.1050.10">
    <property type="match status" value="1"/>
</dbReference>
<dbReference type="CDD" id="cd03046">
    <property type="entry name" value="GST_N_GTT1_like"/>
    <property type="match status" value="1"/>
</dbReference>
<dbReference type="AlphaFoldDB" id="A0A1U7I654"/>
<evidence type="ECO:0000256" key="1">
    <source>
        <dbReference type="ARBA" id="ARBA00007409"/>
    </source>
</evidence>
<dbReference type="GO" id="GO:0016740">
    <property type="term" value="F:transferase activity"/>
    <property type="evidence" value="ECO:0007669"/>
    <property type="project" value="UniProtKB-KW"/>
</dbReference>
<dbReference type="InterPro" id="IPR004046">
    <property type="entry name" value="GST_C"/>
</dbReference>